<reference evidence="1 2" key="1">
    <citation type="submission" date="2020-08" db="EMBL/GenBank/DDBJ databases">
        <title>Bridging the membrane lipid divide: bacteria of the FCB group superphylum have the potential to synthesize archaeal ether lipids.</title>
        <authorList>
            <person name="Villanueva L."/>
            <person name="Von Meijenfeldt F.A.B."/>
            <person name="Westbye A.B."/>
            <person name="Yadav S."/>
            <person name="Hopmans E.C."/>
            <person name="Dutilh B.E."/>
            <person name="Sinninghe Damste J.S."/>
        </authorList>
    </citation>
    <scope>NUCLEOTIDE SEQUENCE [LARGE SCALE GENOMIC DNA]</scope>
    <source>
        <strain evidence="1">NIOZ-UU27</strain>
    </source>
</reference>
<dbReference type="CDD" id="cd00130">
    <property type="entry name" value="PAS"/>
    <property type="match status" value="1"/>
</dbReference>
<gene>
    <name evidence="1" type="ORF">H8E19_17105</name>
</gene>
<dbReference type="Gene3D" id="3.30.450.20">
    <property type="entry name" value="PAS domain"/>
    <property type="match status" value="1"/>
</dbReference>
<accession>A0A8J6T934</accession>
<dbReference type="Proteomes" id="UP000650524">
    <property type="component" value="Unassembled WGS sequence"/>
</dbReference>
<dbReference type="EMBL" id="JACNJD010000348">
    <property type="protein sequence ID" value="MBC8179124.1"/>
    <property type="molecule type" value="Genomic_DNA"/>
</dbReference>
<evidence type="ECO:0000313" key="2">
    <source>
        <dbReference type="Proteomes" id="UP000650524"/>
    </source>
</evidence>
<comment type="caution">
    <text evidence="1">The sequence shown here is derived from an EMBL/GenBank/DDBJ whole genome shotgun (WGS) entry which is preliminary data.</text>
</comment>
<dbReference type="SUPFAM" id="SSF55785">
    <property type="entry name" value="PYP-like sensor domain (PAS domain)"/>
    <property type="match status" value="1"/>
</dbReference>
<dbReference type="Pfam" id="PF13596">
    <property type="entry name" value="PAS_10"/>
    <property type="match status" value="1"/>
</dbReference>
<sequence>MADIEKVFDNVEVAIVASDPEFNVIYANERCKKVFKELLNEENFVGKNMSECHKPETMEKLKVLYQEYRDKKKALDYYTMDIPGGKATIVSVPFYIGDDFAGVVEFVFESSLA</sequence>
<organism evidence="1 2">
    <name type="scientific">Candidatus Desulfacyla euxinica</name>
    <dbReference type="NCBI Taxonomy" id="2841693"/>
    <lineage>
        <taxon>Bacteria</taxon>
        <taxon>Deltaproteobacteria</taxon>
        <taxon>Candidatus Desulfacyla</taxon>
    </lineage>
</organism>
<proteinExistence type="predicted"/>
<evidence type="ECO:0000313" key="1">
    <source>
        <dbReference type="EMBL" id="MBC8179124.1"/>
    </source>
</evidence>
<dbReference type="InterPro" id="IPR035965">
    <property type="entry name" value="PAS-like_dom_sf"/>
</dbReference>
<protein>
    <submittedName>
        <fullName evidence="1">PAS domain-containing protein</fullName>
    </submittedName>
</protein>
<dbReference type="InterPro" id="IPR000014">
    <property type="entry name" value="PAS"/>
</dbReference>
<dbReference type="AlphaFoldDB" id="A0A8J6T934"/>
<name>A0A8J6T934_9DELT</name>